<sequence length="578" mass="61684">MKRVVALVVALVGAASLAACTSLPTSGNYQPGLGTDTVVQNARWQFNPNGPADGASPSEIVLGFLDAGESPMGDWQIAREFLTPAAAAAWDPNARVTIDDVDERDVSDIVPDENSDDAGEVGMRVTALASLDATGLYTVEEQAVRSFDFEVVKTDGQWRISSAPDGIVVQSGNFANIFLPQTLIFSGLNNRLVPDVRWFPDVVQPVRRALEELIEGGPAPWLEGSVTSAFDGVRLENVQIDDDTVTVELSDEAEEASGADRARMQTQLERTLEPMNVATVRMTVDGSRLTGPADNVADIEPDARAIVMTDDDFGYLAGGEIEEIPGLTKAIRERFTPSSEQSVSDPATSISVAPDLGSAAVQTESGVLWRIDAESEEFSPLSFETDWLAPSLDPFGYVWSARDSDQERLWAWGAASDPIAIASSLAMTHITSMAVSRDGARIAVVGSRDDQPVLVVAAIRRDDSGAPVAVDGVQGVTHLEADATDVAWVSPTIVAASMSGDGRTLVREQQVGGTSERLTASFTSTSLTYGNAKQRERLLSEDGSLYIRYQRTWQQAGSDVVVLATQVGAPDNAPEPEP</sequence>
<dbReference type="PROSITE" id="PS51257">
    <property type="entry name" value="PROKAR_LIPOPROTEIN"/>
    <property type="match status" value="1"/>
</dbReference>
<dbReference type="SUPFAM" id="SSF69304">
    <property type="entry name" value="Tricorn protease N-terminal domain"/>
    <property type="match status" value="1"/>
</dbReference>
<evidence type="ECO:0000313" key="4">
    <source>
        <dbReference type="Proteomes" id="UP000638043"/>
    </source>
</evidence>
<protein>
    <submittedName>
        <fullName evidence="3">Lipoprotein LpqB</fullName>
    </submittedName>
</protein>
<keyword evidence="1" id="KW-0732">Signal</keyword>
<accession>A0ABQ2MZJ0</accession>
<dbReference type="Pfam" id="PF10646">
    <property type="entry name" value="Germane"/>
    <property type="match status" value="1"/>
</dbReference>
<keyword evidence="3" id="KW-0449">Lipoprotein</keyword>
<evidence type="ECO:0000259" key="2">
    <source>
        <dbReference type="SMART" id="SM00909"/>
    </source>
</evidence>
<feature type="signal peptide" evidence="1">
    <location>
        <begin position="1"/>
        <end position="18"/>
    </location>
</feature>
<dbReference type="EMBL" id="BMMQ01000003">
    <property type="protein sequence ID" value="GGO62963.1"/>
    <property type="molecule type" value="Genomic_DNA"/>
</dbReference>
<dbReference type="Pfam" id="PF25976">
    <property type="entry name" value="LpqB_N"/>
    <property type="match status" value="1"/>
</dbReference>
<evidence type="ECO:0000313" key="3">
    <source>
        <dbReference type="EMBL" id="GGO62963.1"/>
    </source>
</evidence>
<feature type="domain" description="GerMN" evidence="2">
    <location>
        <begin position="206"/>
        <end position="293"/>
    </location>
</feature>
<dbReference type="InterPro" id="IPR019606">
    <property type="entry name" value="GerMN"/>
</dbReference>
<comment type="caution">
    <text evidence="3">The sequence shown here is derived from an EMBL/GenBank/DDBJ whole genome shotgun (WGS) entry which is preliminary data.</text>
</comment>
<keyword evidence="4" id="KW-1185">Reference proteome</keyword>
<reference evidence="4" key="1">
    <citation type="journal article" date="2019" name="Int. J. Syst. Evol. Microbiol.">
        <title>The Global Catalogue of Microorganisms (GCM) 10K type strain sequencing project: providing services to taxonomists for standard genome sequencing and annotation.</title>
        <authorList>
            <consortium name="The Broad Institute Genomics Platform"/>
            <consortium name="The Broad Institute Genome Sequencing Center for Infectious Disease"/>
            <person name="Wu L."/>
            <person name="Ma J."/>
        </authorList>
    </citation>
    <scope>NUCLEOTIDE SEQUENCE [LARGE SCALE GENOMIC DNA]</scope>
    <source>
        <strain evidence="4">CGMCC 4.7181</strain>
    </source>
</reference>
<dbReference type="InterPro" id="IPR018910">
    <property type="entry name" value="LpqB_C"/>
</dbReference>
<evidence type="ECO:0000256" key="1">
    <source>
        <dbReference type="SAM" id="SignalP"/>
    </source>
</evidence>
<dbReference type="RefSeq" id="WP_188700699.1">
    <property type="nucleotide sequence ID" value="NZ_BMMQ01000003.1"/>
</dbReference>
<dbReference type="Proteomes" id="UP000638043">
    <property type="component" value="Unassembled WGS sequence"/>
</dbReference>
<dbReference type="Pfam" id="PF10647">
    <property type="entry name" value="Gmad1"/>
    <property type="match status" value="1"/>
</dbReference>
<dbReference type="InterPro" id="IPR059026">
    <property type="entry name" value="LpqB_N"/>
</dbReference>
<dbReference type="SMART" id="SM00909">
    <property type="entry name" value="Germane"/>
    <property type="match status" value="1"/>
</dbReference>
<proteinExistence type="predicted"/>
<organism evidence="3 4">
    <name type="scientific">Microbacterium nanhaiense</name>
    <dbReference type="NCBI Taxonomy" id="1301026"/>
    <lineage>
        <taxon>Bacteria</taxon>
        <taxon>Bacillati</taxon>
        <taxon>Actinomycetota</taxon>
        <taxon>Actinomycetes</taxon>
        <taxon>Micrococcales</taxon>
        <taxon>Microbacteriaceae</taxon>
        <taxon>Microbacterium</taxon>
    </lineage>
</organism>
<gene>
    <name evidence="3" type="primary">lpqB</name>
    <name evidence="3" type="ORF">GCM10010910_14360</name>
</gene>
<name>A0ABQ2MZJ0_9MICO</name>
<feature type="chain" id="PRO_5046892351" evidence="1">
    <location>
        <begin position="19"/>
        <end position="578"/>
    </location>
</feature>